<protein>
    <recommendedName>
        <fullName evidence="2">histidine kinase</fullName>
        <ecNumber evidence="2">2.7.13.3</ecNumber>
    </recommendedName>
</protein>
<evidence type="ECO:0000256" key="2">
    <source>
        <dbReference type="ARBA" id="ARBA00012438"/>
    </source>
</evidence>
<dbReference type="PANTHER" id="PTHR45453">
    <property type="entry name" value="PHOSPHATE REGULON SENSOR PROTEIN PHOR"/>
    <property type="match status" value="1"/>
</dbReference>
<dbReference type="SUPFAM" id="SSF55874">
    <property type="entry name" value="ATPase domain of HSP90 chaperone/DNA topoisomerase II/histidine kinase"/>
    <property type="match status" value="1"/>
</dbReference>
<dbReference type="AlphaFoldDB" id="A0A7U4M221"/>
<dbReference type="GO" id="GO:0000155">
    <property type="term" value="F:phosphorelay sensor kinase activity"/>
    <property type="evidence" value="ECO:0007669"/>
    <property type="project" value="InterPro"/>
</dbReference>
<dbReference type="InterPro" id="IPR036890">
    <property type="entry name" value="HATPase_C_sf"/>
</dbReference>
<keyword evidence="7" id="KW-0812">Transmembrane</keyword>
<dbReference type="PANTHER" id="PTHR45453:SF1">
    <property type="entry name" value="PHOSPHATE REGULON SENSOR PROTEIN PHOR"/>
    <property type="match status" value="1"/>
</dbReference>
<dbReference type="Proteomes" id="UP000034444">
    <property type="component" value="Chromosome"/>
</dbReference>
<dbReference type="InterPro" id="IPR005467">
    <property type="entry name" value="His_kinase_dom"/>
</dbReference>
<dbReference type="InterPro" id="IPR003594">
    <property type="entry name" value="HATPase_dom"/>
</dbReference>
<accession>A0A7U4M221</accession>
<keyword evidence="5 9" id="KW-0418">Kinase</keyword>
<comment type="catalytic activity">
    <reaction evidence="1">
        <text>ATP + protein L-histidine = ADP + protein N-phospho-L-histidine.</text>
        <dbReference type="EC" id="2.7.13.3"/>
    </reaction>
</comment>
<name>A0A7U4M221_9BACT</name>
<keyword evidence="6" id="KW-0902">Two-component regulatory system</keyword>
<dbReference type="InterPro" id="IPR036097">
    <property type="entry name" value="HisK_dim/P_sf"/>
</dbReference>
<reference evidence="10" key="2">
    <citation type="journal article" date="2017" name="Stand. Genomic Sci.">
        <title>Complete genome sequence of the sulfur-oxidizing chemolithoautotrophic Sulfurovum lithotrophicum 42BKTT.</title>
        <authorList>
            <person name="Jeon W."/>
            <person name="Priscilla L."/>
            <person name="Park G."/>
            <person name="Lee H."/>
            <person name="Lee N."/>
            <person name="Lee D."/>
            <person name="Kwon H."/>
            <person name="Ahn I."/>
            <person name="Lee C."/>
            <person name="Lee H."/>
            <person name="Ahn J."/>
        </authorList>
    </citation>
    <scope>NUCLEOTIDE SEQUENCE [LARGE SCALE GENOMIC DNA]</scope>
    <source>
        <strain evidence="10">ATCC BAA-797 / 42BKT</strain>
    </source>
</reference>
<evidence type="ECO:0000259" key="8">
    <source>
        <dbReference type="PROSITE" id="PS50109"/>
    </source>
</evidence>
<dbReference type="GO" id="GO:0005886">
    <property type="term" value="C:plasma membrane"/>
    <property type="evidence" value="ECO:0007669"/>
    <property type="project" value="TreeGrafter"/>
</dbReference>
<dbReference type="EMBL" id="CP011308">
    <property type="protein sequence ID" value="AKF25449.1"/>
    <property type="molecule type" value="Genomic_DNA"/>
</dbReference>
<organism evidence="9 10">
    <name type="scientific">Sulfurovum lithotrophicum</name>
    <dbReference type="NCBI Taxonomy" id="206403"/>
    <lineage>
        <taxon>Bacteria</taxon>
        <taxon>Pseudomonadati</taxon>
        <taxon>Campylobacterota</taxon>
        <taxon>Epsilonproteobacteria</taxon>
        <taxon>Campylobacterales</taxon>
        <taxon>Sulfurovaceae</taxon>
        <taxon>Sulfurovum</taxon>
    </lineage>
</organism>
<dbReference type="Pfam" id="PF00512">
    <property type="entry name" value="HisKA"/>
    <property type="match status" value="1"/>
</dbReference>
<evidence type="ECO:0000256" key="1">
    <source>
        <dbReference type="ARBA" id="ARBA00000085"/>
    </source>
</evidence>
<dbReference type="PRINTS" id="PR00344">
    <property type="entry name" value="BCTRLSENSOR"/>
</dbReference>
<dbReference type="Gene3D" id="3.30.565.10">
    <property type="entry name" value="Histidine kinase-like ATPase, C-terminal domain"/>
    <property type="match status" value="1"/>
</dbReference>
<keyword evidence="7" id="KW-0472">Membrane</keyword>
<evidence type="ECO:0000256" key="5">
    <source>
        <dbReference type="ARBA" id="ARBA00022777"/>
    </source>
</evidence>
<dbReference type="InterPro" id="IPR003661">
    <property type="entry name" value="HisK_dim/P_dom"/>
</dbReference>
<evidence type="ECO:0000256" key="3">
    <source>
        <dbReference type="ARBA" id="ARBA00022553"/>
    </source>
</evidence>
<dbReference type="GO" id="GO:0004721">
    <property type="term" value="F:phosphoprotein phosphatase activity"/>
    <property type="evidence" value="ECO:0007669"/>
    <property type="project" value="TreeGrafter"/>
</dbReference>
<dbReference type="InterPro" id="IPR050351">
    <property type="entry name" value="BphY/WalK/GraS-like"/>
</dbReference>
<evidence type="ECO:0000256" key="4">
    <source>
        <dbReference type="ARBA" id="ARBA00022679"/>
    </source>
</evidence>
<dbReference type="KEGG" id="slh:YH65_08735"/>
<keyword evidence="10" id="KW-1185">Reference proteome</keyword>
<feature type="domain" description="Histidine kinase" evidence="8">
    <location>
        <begin position="194"/>
        <end position="397"/>
    </location>
</feature>
<gene>
    <name evidence="9" type="ORF">YH65_08735</name>
</gene>
<evidence type="ECO:0000313" key="10">
    <source>
        <dbReference type="Proteomes" id="UP000034444"/>
    </source>
</evidence>
<dbReference type="Pfam" id="PF02518">
    <property type="entry name" value="HATPase_c"/>
    <property type="match status" value="1"/>
</dbReference>
<evidence type="ECO:0000256" key="7">
    <source>
        <dbReference type="SAM" id="Phobius"/>
    </source>
</evidence>
<feature type="transmembrane region" description="Helical" evidence="7">
    <location>
        <begin position="26"/>
        <end position="51"/>
    </location>
</feature>
<dbReference type="CDD" id="cd00082">
    <property type="entry name" value="HisKA"/>
    <property type="match status" value="1"/>
</dbReference>
<dbReference type="GO" id="GO:0016036">
    <property type="term" value="P:cellular response to phosphate starvation"/>
    <property type="evidence" value="ECO:0007669"/>
    <property type="project" value="TreeGrafter"/>
</dbReference>
<keyword evidence="3" id="KW-0597">Phosphoprotein</keyword>
<dbReference type="PROSITE" id="PS50109">
    <property type="entry name" value="HIS_KIN"/>
    <property type="match status" value="1"/>
</dbReference>
<dbReference type="EC" id="2.7.13.3" evidence="2"/>
<evidence type="ECO:0000313" key="9">
    <source>
        <dbReference type="EMBL" id="AKF25449.1"/>
    </source>
</evidence>
<dbReference type="SUPFAM" id="SSF47384">
    <property type="entry name" value="Homodimeric domain of signal transducing histidine kinase"/>
    <property type="match status" value="1"/>
</dbReference>
<dbReference type="InterPro" id="IPR004358">
    <property type="entry name" value="Sig_transdc_His_kin-like_C"/>
</dbReference>
<proteinExistence type="predicted"/>
<dbReference type="SMART" id="SM00388">
    <property type="entry name" value="HisKA"/>
    <property type="match status" value="1"/>
</dbReference>
<keyword evidence="4" id="KW-0808">Transferase</keyword>
<reference evidence="9 10" key="1">
    <citation type="submission" date="2015-04" db="EMBL/GenBank/DDBJ databases">
        <title>Complete genome sequence of Sulfurovum lithotrophicum ATCC BAA-797T.</title>
        <authorList>
            <person name="Ahn J."/>
            <person name="Park G."/>
            <person name="Jeon W."/>
            <person name="Jang Y."/>
            <person name="Jang M."/>
            <person name="Lee H."/>
            <person name="Lee H."/>
        </authorList>
    </citation>
    <scope>NUCLEOTIDE SEQUENCE [LARGE SCALE GENOMIC DNA]</scope>
    <source>
        <strain evidence="10">ATCC BAA-797 / 42BKT</strain>
    </source>
</reference>
<dbReference type="SMART" id="SM00387">
    <property type="entry name" value="HATPase_c"/>
    <property type="match status" value="1"/>
</dbReference>
<evidence type="ECO:0000256" key="6">
    <source>
        <dbReference type="ARBA" id="ARBA00023012"/>
    </source>
</evidence>
<sequence>MILSKISVVWDTVLIFDARKFARKYAIIYSLVLAVLLIVPLITYVGLLLQIDEAKVKLSLDSKAKEIMLSMQNYKNSDKIYHFPRYKEYSAALYDERYKTIFSTLDFKPNTLTEGFHHYANRYYYVYPLPKGYYFGASILLVETVHTSSSIYLYAFSVLIAIFIALFIFSLLLLRNFSVPFEKLNRQLDNFIKDSMHEINTPLSIINLNVDLFVGKNGDNKYLSRIKSASKTLATIYNDMDYLIKQGRIEYTKKMIDMGEFVQNRVDYFQEVANLKNIVLDIHIENGVMYHCSKTKLQRIVDNTISNAIKYSNNDTRVLISLRLVEGRVVFEVEDHGVGIKNVQKIFSRYYREDEAKGGFGIGLNIVKQITEEEHIGLDVKSIPGKGTTFTYTFPSQ</sequence>
<keyword evidence="7" id="KW-1133">Transmembrane helix</keyword>
<feature type="transmembrane region" description="Helical" evidence="7">
    <location>
        <begin position="151"/>
        <end position="174"/>
    </location>
</feature>
<dbReference type="Gene3D" id="1.10.287.130">
    <property type="match status" value="1"/>
</dbReference>